<dbReference type="PANTHER" id="PTHR11003">
    <property type="entry name" value="POTASSIUM CHANNEL, SUBFAMILY K"/>
    <property type="match status" value="1"/>
</dbReference>
<feature type="transmembrane region" description="Helical" evidence="9">
    <location>
        <begin position="69"/>
        <end position="89"/>
    </location>
</feature>
<evidence type="ECO:0000256" key="6">
    <source>
        <dbReference type="ARBA" id="ARBA00023136"/>
    </source>
</evidence>
<comment type="similarity">
    <text evidence="8">Belongs to the two pore domain potassium channel (TC 1.A.1.8) family.</text>
</comment>
<evidence type="ECO:0000256" key="1">
    <source>
        <dbReference type="ARBA" id="ARBA00004141"/>
    </source>
</evidence>
<evidence type="ECO:0000256" key="7">
    <source>
        <dbReference type="ARBA" id="ARBA00023303"/>
    </source>
</evidence>
<evidence type="ECO:0000256" key="4">
    <source>
        <dbReference type="ARBA" id="ARBA00022989"/>
    </source>
</evidence>
<dbReference type="SUPFAM" id="SSF81324">
    <property type="entry name" value="Voltage-gated potassium channels"/>
    <property type="match status" value="2"/>
</dbReference>
<dbReference type="HOGENOM" id="CLU_066090_0_0_1"/>
<dbReference type="InParanoid" id="E3LF81"/>
<protein>
    <submittedName>
        <fullName evidence="11">CRE-TWK-5 protein</fullName>
    </submittedName>
</protein>
<dbReference type="OrthoDB" id="297496at2759"/>
<dbReference type="GO" id="GO:0015271">
    <property type="term" value="F:outward rectifier potassium channel activity"/>
    <property type="evidence" value="ECO:0007669"/>
    <property type="project" value="TreeGrafter"/>
</dbReference>
<dbReference type="STRING" id="31234.E3LF81"/>
<dbReference type="Gene3D" id="1.10.287.70">
    <property type="match status" value="1"/>
</dbReference>
<dbReference type="OMA" id="KEMRWRP"/>
<proteinExistence type="inferred from homology"/>
<keyword evidence="5 8" id="KW-0406">Ion transport</keyword>
<feature type="transmembrane region" description="Helical" evidence="9">
    <location>
        <begin position="197"/>
        <end position="219"/>
    </location>
</feature>
<dbReference type="InterPro" id="IPR003280">
    <property type="entry name" value="2pore_dom_K_chnl"/>
</dbReference>
<evidence type="ECO:0000256" key="2">
    <source>
        <dbReference type="ARBA" id="ARBA00022448"/>
    </source>
</evidence>
<evidence type="ECO:0000256" key="3">
    <source>
        <dbReference type="ARBA" id="ARBA00022692"/>
    </source>
</evidence>
<keyword evidence="12" id="KW-1185">Reference proteome</keyword>
<keyword evidence="7 8" id="KW-0407">Ion channel</keyword>
<dbReference type="Pfam" id="PF07885">
    <property type="entry name" value="Ion_trans_2"/>
    <property type="match status" value="2"/>
</dbReference>
<dbReference type="GO" id="GO:0030322">
    <property type="term" value="P:stabilization of membrane potential"/>
    <property type="evidence" value="ECO:0007669"/>
    <property type="project" value="TreeGrafter"/>
</dbReference>
<keyword evidence="6 9" id="KW-0472">Membrane</keyword>
<feature type="domain" description="Potassium channel" evidence="10">
    <location>
        <begin position="17"/>
        <end position="95"/>
    </location>
</feature>
<organism evidence="12">
    <name type="scientific">Caenorhabditis remanei</name>
    <name type="common">Caenorhabditis vulgaris</name>
    <dbReference type="NCBI Taxonomy" id="31234"/>
    <lineage>
        <taxon>Eukaryota</taxon>
        <taxon>Metazoa</taxon>
        <taxon>Ecdysozoa</taxon>
        <taxon>Nematoda</taxon>
        <taxon>Chromadorea</taxon>
        <taxon>Rhabditida</taxon>
        <taxon>Rhabditina</taxon>
        <taxon>Rhabditomorpha</taxon>
        <taxon>Rhabditoidea</taxon>
        <taxon>Rhabditidae</taxon>
        <taxon>Peloderinae</taxon>
        <taxon>Caenorhabditis</taxon>
    </lineage>
</organism>
<dbReference type="PRINTS" id="PR01333">
    <property type="entry name" value="2POREKCHANEL"/>
</dbReference>
<dbReference type="GO" id="GO:0022841">
    <property type="term" value="F:potassium ion leak channel activity"/>
    <property type="evidence" value="ECO:0007669"/>
    <property type="project" value="TreeGrafter"/>
</dbReference>
<dbReference type="Proteomes" id="UP000008281">
    <property type="component" value="Unassembled WGS sequence"/>
</dbReference>
<dbReference type="AlphaFoldDB" id="E3LF81"/>
<gene>
    <name evidence="11" type="primary">Cre-twk-5</name>
    <name evidence="11" type="ORF">CRE_01742</name>
</gene>
<dbReference type="PANTHER" id="PTHR11003:SF341">
    <property type="entry name" value="POTASSIUM CHANNEL DOMAIN-CONTAINING PROTEIN"/>
    <property type="match status" value="1"/>
</dbReference>
<evidence type="ECO:0000256" key="5">
    <source>
        <dbReference type="ARBA" id="ARBA00023065"/>
    </source>
</evidence>
<keyword evidence="4 9" id="KW-1133">Transmembrane helix</keyword>
<dbReference type="InterPro" id="IPR013099">
    <property type="entry name" value="K_chnl_dom"/>
</dbReference>
<evidence type="ECO:0000259" key="10">
    <source>
        <dbReference type="Pfam" id="PF07885"/>
    </source>
</evidence>
<dbReference type="GO" id="GO:0005886">
    <property type="term" value="C:plasma membrane"/>
    <property type="evidence" value="ECO:0007669"/>
    <property type="project" value="TreeGrafter"/>
</dbReference>
<sequence>MVKFLRRIAPQAIIIFILTAFMVIGVFVFQSIDPVLAKQSFYEVIFFEFITISTIGYGNQYPQTPSSRIFSIIFSIIGIPLLVVTLGNFGKYLTKFYWKARGWICSEKTDRELVNDADMPGYMIGILYLLTFSIGFLYIPHSGEAYSTDDCYFRFVKNYKLFSETNFSFISFATVGFGDKVPQIDTFLKFCKVTSYLMWGMIVNIMLISYMTTWFNYIFARTPYRGRDVEVLIGGQCITVSEITSLVAQQFHASPHDVRSILHDIDKMMNNLQAKETSDDDSSEALVQ</sequence>
<evidence type="ECO:0000256" key="9">
    <source>
        <dbReference type="SAM" id="Phobius"/>
    </source>
</evidence>
<feature type="transmembrane region" description="Helical" evidence="9">
    <location>
        <begin position="12"/>
        <end position="29"/>
    </location>
</feature>
<evidence type="ECO:0000313" key="12">
    <source>
        <dbReference type="Proteomes" id="UP000008281"/>
    </source>
</evidence>
<evidence type="ECO:0000313" key="11">
    <source>
        <dbReference type="EMBL" id="EFO86383.1"/>
    </source>
</evidence>
<dbReference type="EMBL" id="DS268408">
    <property type="protein sequence ID" value="EFO86383.1"/>
    <property type="molecule type" value="Genomic_DNA"/>
</dbReference>
<name>E3LF81_CAERE</name>
<evidence type="ECO:0000256" key="8">
    <source>
        <dbReference type="RuleBase" id="RU003857"/>
    </source>
</evidence>
<accession>E3LF81</accession>
<keyword evidence="2 8" id="KW-0813">Transport</keyword>
<reference evidence="11" key="1">
    <citation type="submission" date="2007-07" db="EMBL/GenBank/DDBJ databases">
        <title>PCAP assembly of the Caenorhabditis remanei genome.</title>
        <authorList>
            <consortium name="The Caenorhabditis remanei Sequencing Consortium"/>
            <person name="Wilson R.K."/>
        </authorList>
    </citation>
    <scope>NUCLEOTIDE SEQUENCE [LARGE SCALE GENOMIC DNA]</scope>
    <source>
        <strain evidence="11">PB4641</strain>
    </source>
</reference>
<feature type="domain" description="Potassium channel" evidence="10">
    <location>
        <begin position="157"/>
        <end position="215"/>
    </location>
</feature>
<comment type="subcellular location">
    <subcellularLocation>
        <location evidence="1">Membrane</location>
        <topology evidence="1">Multi-pass membrane protein</topology>
    </subcellularLocation>
</comment>
<dbReference type="eggNOG" id="KOG1418">
    <property type="taxonomic scope" value="Eukaryota"/>
</dbReference>
<keyword evidence="3 8" id="KW-0812">Transmembrane</keyword>
<feature type="transmembrane region" description="Helical" evidence="9">
    <location>
        <begin position="119"/>
        <end position="139"/>
    </location>
</feature>